<dbReference type="SUPFAM" id="SSF51445">
    <property type="entry name" value="(Trans)glycosidases"/>
    <property type="match status" value="1"/>
</dbReference>
<evidence type="ECO:0000256" key="2">
    <source>
        <dbReference type="ARBA" id="ARBA00022801"/>
    </source>
</evidence>
<evidence type="ECO:0000313" key="6">
    <source>
        <dbReference type="EMBL" id="KAJ5318412.1"/>
    </source>
</evidence>
<dbReference type="SMART" id="SM00642">
    <property type="entry name" value="Aamy"/>
    <property type="match status" value="1"/>
</dbReference>
<dbReference type="PANTHER" id="PTHR10357">
    <property type="entry name" value="ALPHA-AMYLASE FAMILY MEMBER"/>
    <property type="match status" value="1"/>
</dbReference>
<gene>
    <name evidence="6" type="ORF">N7476_004832</name>
</gene>
<reference evidence="6" key="2">
    <citation type="journal article" date="2023" name="IMA Fungus">
        <title>Comparative genomic study of the Penicillium genus elucidates a diverse pangenome and 15 lateral gene transfer events.</title>
        <authorList>
            <person name="Petersen C."/>
            <person name="Sorensen T."/>
            <person name="Nielsen M.R."/>
            <person name="Sondergaard T.E."/>
            <person name="Sorensen J.L."/>
            <person name="Fitzpatrick D.A."/>
            <person name="Frisvad J.C."/>
            <person name="Nielsen K.L."/>
        </authorList>
    </citation>
    <scope>NUCLEOTIDE SEQUENCE</scope>
    <source>
        <strain evidence="6">IBT 21472</strain>
    </source>
</reference>
<dbReference type="GO" id="GO:0004574">
    <property type="term" value="F:oligo-1,6-glucosidase activity"/>
    <property type="evidence" value="ECO:0007669"/>
    <property type="project" value="TreeGrafter"/>
</dbReference>
<dbReference type="Gene3D" id="3.90.400.10">
    <property type="entry name" value="Oligo-1,6-glucosidase, Domain 2"/>
    <property type="match status" value="1"/>
</dbReference>
<sequence length="596" mass="69432">MAFFKREPDELINREQAHSIGSALHKSPIWWKEASVYQIYPASFCDSNGDGIGDLQGIISKIPYLKSLGVDIVWLCPIYKSPQRDMGYDISDYRAIYPPYGTMNDWRVLKRGLKEVGIRIIMDLVVNHTSDEHEWFVESKSSKDSDKRSWYYWQPPKYDEYGSRQPPNNWRSFFGAESAWEYDDTTGEYYLRLFTRTQPDLNWENPKVREAVQDIMNFWLEEGIDGFRIDAINYIAKAPRFPDAEVIEPSASHQPAMHLYLNRPKCHEYLRELGQRVLGKYDIMTVGETPHVDEPDMALQYVHPLREEFCMIFSWEHMDIDRIPGTMLGWREFSLATLKGIVNKWQTAMQVHGGWNSLYLENHDQGRSISRFGSDSSEFRWLSGKLLSMFLASLSGTLYVFQGQEIGMINLPREWGIREYTDVVSEMHYRQEKEKKGKTVAEQDMEDVMDDIQKKARDHGRTPMQWSGTLPHAGFTASVPWRKVNPDYRVCNVESAETDPNSILAFWKQMIQLRKRWKTLVYGDFILLHPQHEQLFVYKRTLVGTCDALILLNFSDQEVTLDSVLVSTMHHAHLVLGNYEKVVISIPTTLIFNDLQ</sequence>
<dbReference type="InterPro" id="IPR017853">
    <property type="entry name" value="GH"/>
</dbReference>
<dbReference type="InterPro" id="IPR013780">
    <property type="entry name" value="Glyco_hydro_b"/>
</dbReference>
<dbReference type="CDD" id="cd11333">
    <property type="entry name" value="AmyAc_SI_OligoGlu_DGase"/>
    <property type="match status" value="1"/>
</dbReference>
<dbReference type="InterPro" id="IPR045857">
    <property type="entry name" value="O16G_dom_2"/>
</dbReference>
<dbReference type="AlphaFoldDB" id="A0A9W9PYQ6"/>
<name>A0A9W9PYQ6_9EURO</name>
<evidence type="ECO:0000256" key="1">
    <source>
        <dbReference type="ARBA" id="ARBA00008061"/>
    </source>
</evidence>
<evidence type="ECO:0000256" key="3">
    <source>
        <dbReference type="ARBA" id="ARBA00023295"/>
    </source>
</evidence>
<evidence type="ECO:0000256" key="4">
    <source>
        <dbReference type="ARBA" id="ARBA00026248"/>
    </source>
</evidence>
<dbReference type="SUPFAM" id="SSF51011">
    <property type="entry name" value="Glycosyl hydrolase domain"/>
    <property type="match status" value="1"/>
</dbReference>
<dbReference type="Gene3D" id="3.20.20.80">
    <property type="entry name" value="Glycosidases"/>
    <property type="match status" value="1"/>
</dbReference>
<comment type="similarity">
    <text evidence="1">Belongs to the glycosyl hydrolase 13 family.</text>
</comment>
<dbReference type="FunFam" id="3.90.400.10:FF:000002">
    <property type="entry name" value="Sucrose isomerase"/>
    <property type="match status" value="1"/>
</dbReference>
<dbReference type="GO" id="GO:0000025">
    <property type="term" value="P:maltose catabolic process"/>
    <property type="evidence" value="ECO:0007669"/>
    <property type="project" value="TreeGrafter"/>
</dbReference>
<keyword evidence="7" id="KW-1185">Reference proteome</keyword>
<dbReference type="Gene3D" id="2.60.40.1180">
    <property type="entry name" value="Golgi alpha-mannosidase II"/>
    <property type="match status" value="1"/>
</dbReference>
<feature type="domain" description="Glycosyl hydrolase family 13 catalytic" evidence="5">
    <location>
        <begin position="38"/>
        <end position="461"/>
    </location>
</feature>
<evidence type="ECO:0000259" key="5">
    <source>
        <dbReference type="SMART" id="SM00642"/>
    </source>
</evidence>
<reference evidence="6" key="1">
    <citation type="submission" date="2022-12" db="EMBL/GenBank/DDBJ databases">
        <authorList>
            <person name="Petersen C."/>
        </authorList>
    </citation>
    <scope>NUCLEOTIDE SEQUENCE</scope>
    <source>
        <strain evidence="6">IBT 21472</strain>
    </source>
</reference>
<dbReference type="EMBL" id="JAPZBO010000004">
    <property type="protein sequence ID" value="KAJ5318412.1"/>
    <property type="molecule type" value="Genomic_DNA"/>
</dbReference>
<accession>A0A9W9PYQ6</accession>
<dbReference type="Proteomes" id="UP001147746">
    <property type="component" value="Unassembled WGS sequence"/>
</dbReference>
<proteinExistence type="inferred from homology"/>
<dbReference type="GO" id="GO:0004575">
    <property type="term" value="F:sucrose alpha-glucosidase activity"/>
    <property type="evidence" value="ECO:0007669"/>
    <property type="project" value="TreeGrafter"/>
</dbReference>
<evidence type="ECO:0000313" key="7">
    <source>
        <dbReference type="Proteomes" id="UP001147746"/>
    </source>
</evidence>
<dbReference type="GO" id="GO:0004556">
    <property type="term" value="F:alpha-amylase activity"/>
    <property type="evidence" value="ECO:0007669"/>
    <property type="project" value="TreeGrafter"/>
</dbReference>
<dbReference type="Pfam" id="PF00128">
    <property type="entry name" value="Alpha-amylase"/>
    <property type="match status" value="1"/>
</dbReference>
<dbReference type="GO" id="GO:0005987">
    <property type="term" value="P:sucrose catabolic process"/>
    <property type="evidence" value="ECO:0007669"/>
    <property type="project" value="TreeGrafter"/>
</dbReference>
<dbReference type="FunFam" id="3.20.20.80:FF:000087">
    <property type="entry name" value="Oligo-1,6-glucosidase IMA1"/>
    <property type="match status" value="1"/>
</dbReference>
<keyword evidence="2" id="KW-0378">Hydrolase</keyword>
<keyword evidence="3" id="KW-0326">Glycosidase</keyword>
<keyword evidence="4" id="KW-0462">Maltose metabolism</keyword>
<dbReference type="GO" id="GO:0033934">
    <property type="term" value="F:glucan 1,4-alpha-maltotriohydrolase activity"/>
    <property type="evidence" value="ECO:0007669"/>
    <property type="project" value="TreeGrafter"/>
</dbReference>
<dbReference type="InterPro" id="IPR006047">
    <property type="entry name" value="GH13_cat_dom"/>
</dbReference>
<dbReference type="PANTHER" id="PTHR10357:SF179">
    <property type="entry name" value="NEUTRAL AND BASIC AMINO ACID TRANSPORT PROTEIN RBAT"/>
    <property type="match status" value="1"/>
</dbReference>
<organism evidence="6 7">
    <name type="scientific">Penicillium atrosanguineum</name>
    <dbReference type="NCBI Taxonomy" id="1132637"/>
    <lineage>
        <taxon>Eukaryota</taxon>
        <taxon>Fungi</taxon>
        <taxon>Dikarya</taxon>
        <taxon>Ascomycota</taxon>
        <taxon>Pezizomycotina</taxon>
        <taxon>Eurotiomycetes</taxon>
        <taxon>Eurotiomycetidae</taxon>
        <taxon>Eurotiales</taxon>
        <taxon>Aspergillaceae</taxon>
        <taxon>Penicillium</taxon>
    </lineage>
</organism>
<comment type="caution">
    <text evidence="6">The sequence shown here is derived from an EMBL/GenBank/DDBJ whole genome shotgun (WGS) entry which is preliminary data.</text>
</comment>
<protein>
    <recommendedName>
        <fullName evidence="5">Glycosyl hydrolase family 13 catalytic domain-containing protein</fullName>
    </recommendedName>
</protein>